<feature type="transmembrane region" description="Helical" evidence="8">
    <location>
        <begin position="169"/>
        <end position="187"/>
    </location>
</feature>
<dbReference type="PANTHER" id="PTHR23514">
    <property type="entry name" value="BYPASS OF STOP CODON PROTEIN 6"/>
    <property type="match status" value="1"/>
</dbReference>
<evidence type="ECO:0000256" key="4">
    <source>
        <dbReference type="ARBA" id="ARBA00022692"/>
    </source>
</evidence>
<evidence type="ECO:0000256" key="7">
    <source>
        <dbReference type="SAM" id="MobiDB-lite"/>
    </source>
</evidence>
<feature type="domain" description="Major facilitator superfamily (MFS) profile" evidence="9">
    <location>
        <begin position="102"/>
        <end position="511"/>
    </location>
</feature>
<dbReference type="InterPro" id="IPR011701">
    <property type="entry name" value="MFS"/>
</dbReference>
<evidence type="ECO:0000313" key="10">
    <source>
        <dbReference type="EMBL" id="ODV97401.1"/>
    </source>
</evidence>
<keyword evidence="5 8" id="KW-1133">Transmembrane helix</keyword>
<dbReference type="OrthoDB" id="413079at2759"/>
<evidence type="ECO:0000259" key="9">
    <source>
        <dbReference type="PROSITE" id="PS50850"/>
    </source>
</evidence>
<dbReference type="PANTHER" id="PTHR23514:SF3">
    <property type="entry name" value="BYPASS OF STOP CODON PROTEIN 6"/>
    <property type="match status" value="1"/>
</dbReference>
<dbReference type="EMBL" id="KV454012">
    <property type="protein sequence ID" value="ODV97401.1"/>
    <property type="molecule type" value="Genomic_DNA"/>
</dbReference>
<evidence type="ECO:0000256" key="6">
    <source>
        <dbReference type="ARBA" id="ARBA00023136"/>
    </source>
</evidence>
<feature type="transmembrane region" description="Helical" evidence="8">
    <location>
        <begin position="193"/>
        <end position="215"/>
    </location>
</feature>
<reference evidence="11" key="1">
    <citation type="submission" date="2016-05" db="EMBL/GenBank/DDBJ databases">
        <title>Comparative genomics of biotechnologically important yeasts.</title>
        <authorList>
            <consortium name="DOE Joint Genome Institute"/>
            <person name="Riley R."/>
            <person name="Haridas S."/>
            <person name="Wolfe K.H."/>
            <person name="Lopes M.R."/>
            <person name="Hittinger C.T."/>
            <person name="Goker M."/>
            <person name="Salamov A."/>
            <person name="Wisecaver J."/>
            <person name="Long T.M."/>
            <person name="Aerts A.L."/>
            <person name="Barry K."/>
            <person name="Choi C."/>
            <person name="Clum A."/>
            <person name="Coughlan A.Y."/>
            <person name="Deshpande S."/>
            <person name="Douglass A.P."/>
            <person name="Hanson S.J."/>
            <person name="Klenk H.-P."/>
            <person name="Labutti K."/>
            <person name="Lapidus A."/>
            <person name="Lindquist E."/>
            <person name="Lipzen A."/>
            <person name="Meier-Kolthoff J.P."/>
            <person name="Ohm R.A."/>
            <person name="Otillar R.P."/>
            <person name="Pangilinan J."/>
            <person name="Peng Y."/>
            <person name="Rokas A."/>
            <person name="Rosa C.A."/>
            <person name="Scheuner C."/>
            <person name="Sibirny A.A."/>
            <person name="Slot J.C."/>
            <person name="Stielow J.B."/>
            <person name="Sun H."/>
            <person name="Kurtzman C.P."/>
            <person name="Blackwell M."/>
            <person name="Grigoriev I.V."/>
            <person name="Jeffries T.W."/>
        </authorList>
    </citation>
    <scope>NUCLEOTIDE SEQUENCE [LARGE SCALE GENOMIC DNA]</scope>
    <source>
        <strain evidence="11">NRRL Y-2460</strain>
    </source>
</reference>
<accession>A0A1E4U083</accession>
<dbReference type="GO" id="GO:0022857">
    <property type="term" value="F:transmembrane transporter activity"/>
    <property type="evidence" value="ECO:0007669"/>
    <property type="project" value="InterPro"/>
</dbReference>
<feature type="transmembrane region" description="Helical" evidence="8">
    <location>
        <begin position="486"/>
        <end position="506"/>
    </location>
</feature>
<gene>
    <name evidence="10" type="ORF">PACTADRAFT_49119</name>
</gene>
<feature type="transmembrane region" description="Helical" evidence="8">
    <location>
        <begin position="365"/>
        <end position="385"/>
    </location>
</feature>
<feature type="transmembrane region" description="Helical" evidence="8">
    <location>
        <begin position="227"/>
        <end position="248"/>
    </location>
</feature>
<sequence length="534" mass="60443">MSEGSEYNVNLKHPKPINYSVSKLSIINSSQGYDDDSSENNNEHSPPYVTGSRVNANSFNTTSRQVYADRFVDLNLVDRQIKVHFLDNEVILDSINYKHSFLLKCQIGLSFCCLLNVGMADQTTGILLPSLMDYYHVDNSIVSYIFLVQFLGFLLAATTNDFLHKTFGVRGTILSAQLACIICFGVCSLKPPFAFLIIIYLLNGFSTGCQNSTFNSWAGKLNYNNQILGLLHAAYGIGSILTPVFGAFVLKHSNGNWNEWYFILVLNASLLFISCYFGFKNENNIKHLFLLQNKPNRQRQPFKESQTNYEKFTFFKILQNKTIWFFSIPLFLIIGNEVSMGNWLYNYLMVIHNISTTASSFITSSFWLCLTVGRVVLGFIIGHFFEKKEIKVLYYLCISISLFTFLFAIIPIVTIKCMNAFVVGFFVGPVFATTAIAAMQVLPLELHISGVTFITSMGGSGSGVVPYLVGLLSSLNGEEDAKGLKLFPWISFVNFALATCIFTYFYQHYYHRDKHTTDRDNELEMDDDINYETL</sequence>
<evidence type="ECO:0000256" key="8">
    <source>
        <dbReference type="SAM" id="Phobius"/>
    </source>
</evidence>
<dbReference type="GO" id="GO:0012505">
    <property type="term" value="C:endomembrane system"/>
    <property type="evidence" value="ECO:0007669"/>
    <property type="project" value="UniProtKB-SubCell"/>
</dbReference>
<dbReference type="InterPro" id="IPR036259">
    <property type="entry name" value="MFS_trans_sf"/>
</dbReference>
<feature type="transmembrane region" description="Helical" evidence="8">
    <location>
        <begin position="260"/>
        <end position="279"/>
    </location>
</feature>
<feature type="transmembrane region" description="Helical" evidence="8">
    <location>
        <begin position="420"/>
        <end position="439"/>
    </location>
</feature>
<evidence type="ECO:0000256" key="3">
    <source>
        <dbReference type="ARBA" id="ARBA00022448"/>
    </source>
</evidence>
<dbReference type="GO" id="GO:0016020">
    <property type="term" value="C:membrane"/>
    <property type="evidence" value="ECO:0007669"/>
    <property type="project" value="TreeGrafter"/>
</dbReference>
<dbReference type="Pfam" id="PF07690">
    <property type="entry name" value="MFS_1"/>
    <property type="match status" value="1"/>
</dbReference>
<keyword evidence="11" id="KW-1185">Reference proteome</keyword>
<evidence type="ECO:0000313" key="11">
    <source>
        <dbReference type="Proteomes" id="UP000094236"/>
    </source>
</evidence>
<dbReference type="AlphaFoldDB" id="A0A1E4U083"/>
<feature type="region of interest" description="Disordered" evidence="7">
    <location>
        <begin position="30"/>
        <end position="53"/>
    </location>
</feature>
<dbReference type="STRING" id="669874.A0A1E4U083"/>
<comment type="similarity">
    <text evidence="2">Belongs to the major facilitator superfamily.</text>
</comment>
<feature type="transmembrane region" description="Helical" evidence="8">
    <location>
        <begin position="101"/>
        <end position="120"/>
    </location>
</feature>
<evidence type="ECO:0000256" key="5">
    <source>
        <dbReference type="ARBA" id="ARBA00022989"/>
    </source>
</evidence>
<dbReference type="Gene3D" id="1.20.1250.20">
    <property type="entry name" value="MFS general substrate transporter like domains"/>
    <property type="match status" value="2"/>
</dbReference>
<proteinExistence type="inferred from homology"/>
<feature type="transmembrane region" description="Helical" evidence="8">
    <location>
        <begin position="392"/>
        <end position="414"/>
    </location>
</feature>
<dbReference type="SUPFAM" id="SSF103473">
    <property type="entry name" value="MFS general substrate transporter"/>
    <property type="match status" value="1"/>
</dbReference>
<feature type="transmembrane region" description="Helical" evidence="8">
    <location>
        <begin position="323"/>
        <end position="345"/>
    </location>
</feature>
<keyword evidence="4 8" id="KW-0812">Transmembrane</keyword>
<dbReference type="InterPro" id="IPR020846">
    <property type="entry name" value="MFS_dom"/>
</dbReference>
<organism evidence="10 11">
    <name type="scientific">Pachysolen tannophilus NRRL Y-2460</name>
    <dbReference type="NCBI Taxonomy" id="669874"/>
    <lineage>
        <taxon>Eukaryota</taxon>
        <taxon>Fungi</taxon>
        <taxon>Dikarya</taxon>
        <taxon>Ascomycota</taxon>
        <taxon>Saccharomycotina</taxon>
        <taxon>Pichiomycetes</taxon>
        <taxon>Pachysolenaceae</taxon>
        <taxon>Pachysolen</taxon>
    </lineage>
</organism>
<comment type="subcellular location">
    <subcellularLocation>
        <location evidence="1">Endomembrane system</location>
        <topology evidence="1">Multi-pass membrane protein</topology>
    </subcellularLocation>
</comment>
<evidence type="ECO:0000256" key="2">
    <source>
        <dbReference type="ARBA" id="ARBA00008335"/>
    </source>
</evidence>
<dbReference type="InterPro" id="IPR051788">
    <property type="entry name" value="MFS_Transporter"/>
</dbReference>
<name>A0A1E4U083_PACTA</name>
<feature type="transmembrane region" description="Helical" evidence="8">
    <location>
        <begin position="140"/>
        <end position="157"/>
    </location>
</feature>
<evidence type="ECO:0000256" key="1">
    <source>
        <dbReference type="ARBA" id="ARBA00004127"/>
    </source>
</evidence>
<dbReference type="PROSITE" id="PS50850">
    <property type="entry name" value="MFS"/>
    <property type="match status" value="1"/>
</dbReference>
<keyword evidence="3" id="KW-0813">Transport</keyword>
<keyword evidence="6 8" id="KW-0472">Membrane</keyword>
<protein>
    <recommendedName>
        <fullName evidence="9">Major facilitator superfamily (MFS) profile domain-containing protein</fullName>
    </recommendedName>
</protein>
<feature type="transmembrane region" description="Helical" evidence="8">
    <location>
        <begin position="451"/>
        <end position="474"/>
    </location>
</feature>
<dbReference type="Proteomes" id="UP000094236">
    <property type="component" value="Unassembled WGS sequence"/>
</dbReference>